<dbReference type="GeneID" id="93772349"/>
<evidence type="ECO:0000313" key="1">
    <source>
        <dbReference type="EMBL" id="GIM85923.1"/>
    </source>
</evidence>
<dbReference type="RefSeq" id="WP_016812955.1">
    <property type="nucleotide sequence ID" value="NZ_BOQM01000017.1"/>
</dbReference>
<sequence>MAPLTMDTGAAVRVDINTGPASSYVGLRECIAALRAAGASFGDLPNHHASEWAELAPDDTPQDSPPPLGEIALAASERRLHRESEQVYRILSVAAAALCAGTAELGRPLLVSGAGGTDLSSLRGLMRAVENCRVHPGAAVLLDRPESVRAPLGPHADYRAERARCLRRMDLPITIDDFVLDLPSGVSAPVEPVSEEARLYQRARDEDSTAVDRVAAALAYCRRAFFSANWEGMAVVATEAMGLLSGISKPALPGLLAKAERDDSLVHAIEFETTILRSTADIRGFLLKVIGIQAGFRGDQDAAVTAFRAIREHGDGLSPEIRAQSHLYTALTLSKRKHRLGEAVAEVEQGFDVVRERPNEPDSVRRERGWLHNLRGLTLFAERRLGLAFEHEKQALACLAGLTDASSAHLRINLYSNISVLQEKAGKYSSALATWDKFRQATGSSTAGFAKHHSYRSAGLRLLVGDQQAAIEDFDTTLTNAAGLNDIFHQTEVRLELGMLHAKAGDRETAVAEYELAERAARLLGDPYRIALAQAGQVMLGGAGADAGATVANASLSLTRPVEATALAKAVSNSADLTELLPKPRTKLNRPFDLINFQD</sequence>
<evidence type="ECO:0000313" key="2">
    <source>
        <dbReference type="EMBL" id="TQL37959.1"/>
    </source>
</evidence>
<dbReference type="Proteomes" id="UP000677457">
    <property type="component" value="Unassembled WGS sequence"/>
</dbReference>
<dbReference type="SUPFAM" id="SSF48452">
    <property type="entry name" value="TPR-like"/>
    <property type="match status" value="1"/>
</dbReference>
<dbReference type="EMBL" id="VFOL01000001">
    <property type="protein sequence ID" value="TQL37959.1"/>
    <property type="molecule type" value="Genomic_DNA"/>
</dbReference>
<organism evidence="2 3">
    <name type="scientific">Salinispora arenicola</name>
    <dbReference type="NCBI Taxonomy" id="168697"/>
    <lineage>
        <taxon>Bacteria</taxon>
        <taxon>Bacillati</taxon>
        <taxon>Actinomycetota</taxon>
        <taxon>Actinomycetes</taxon>
        <taxon>Micromonosporales</taxon>
        <taxon>Micromonosporaceae</taxon>
        <taxon>Salinispora</taxon>
    </lineage>
</organism>
<name>A0A542XQ27_SALAC</name>
<reference evidence="1 4" key="2">
    <citation type="submission" date="2021-03" db="EMBL/GenBank/DDBJ databases">
        <title>Whole genome shotgun sequence of Salinispora arenicola NBRC 105043.</title>
        <authorList>
            <person name="Komaki H."/>
            <person name="Tamura T."/>
        </authorList>
    </citation>
    <scope>NUCLEOTIDE SEQUENCE [LARGE SCALE GENOMIC DNA]</scope>
    <source>
        <strain evidence="1 4">NBRC 105043</strain>
    </source>
</reference>
<evidence type="ECO:0000313" key="4">
    <source>
        <dbReference type="Proteomes" id="UP000677457"/>
    </source>
</evidence>
<dbReference type="InterPro" id="IPR011990">
    <property type="entry name" value="TPR-like_helical_dom_sf"/>
</dbReference>
<protein>
    <recommendedName>
        <fullName evidence="5">Tetratricopeptide repeat protein</fullName>
    </recommendedName>
</protein>
<dbReference type="EMBL" id="BOQM01000017">
    <property type="protein sequence ID" value="GIM85923.1"/>
    <property type="molecule type" value="Genomic_DNA"/>
</dbReference>
<proteinExistence type="predicted"/>
<keyword evidence="4" id="KW-1185">Reference proteome</keyword>
<evidence type="ECO:0008006" key="5">
    <source>
        <dbReference type="Google" id="ProtNLM"/>
    </source>
</evidence>
<gene>
    <name evidence="2" type="ORF">FB564_3131</name>
    <name evidence="1" type="ORF">Sar04_26590</name>
</gene>
<reference evidence="2 3" key="1">
    <citation type="submission" date="2019-06" db="EMBL/GenBank/DDBJ databases">
        <title>Sequencing the genomes of 1000 actinobacteria strains.</title>
        <authorList>
            <person name="Klenk H.-P."/>
        </authorList>
    </citation>
    <scope>NUCLEOTIDE SEQUENCE [LARGE SCALE GENOMIC DNA]</scope>
    <source>
        <strain evidence="2 3">DSM 44819</strain>
    </source>
</reference>
<evidence type="ECO:0000313" key="3">
    <source>
        <dbReference type="Proteomes" id="UP000315983"/>
    </source>
</evidence>
<accession>A0A542XQ27</accession>
<dbReference type="Proteomes" id="UP000315983">
    <property type="component" value="Unassembled WGS sequence"/>
</dbReference>
<dbReference type="Gene3D" id="1.25.40.10">
    <property type="entry name" value="Tetratricopeptide repeat domain"/>
    <property type="match status" value="1"/>
</dbReference>
<dbReference type="AlphaFoldDB" id="A0A542XQ27"/>
<comment type="caution">
    <text evidence="2">The sequence shown here is derived from an EMBL/GenBank/DDBJ whole genome shotgun (WGS) entry which is preliminary data.</text>
</comment>